<protein>
    <submittedName>
        <fullName evidence="6">DENND1A isoform 3</fullName>
    </submittedName>
</protein>
<dbReference type="GO" id="GO:0032456">
    <property type="term" value="P:endocytic recycling"/>
    <property type="evidence" value="ECO:0007669"/>
    <property type="project" value="TreeGrafter"/>
</dbReference>
<dbReference type="Gene3D" id="3.30.450.200">
    <property type="match status" value="1"/>
</dbReference>
<dbReference type="SMART" id="SM00799">
    <property type="entry name" value="DENN"/>
    <property type="match status" value="1"/>
</dbReference>
<feature type="region of interest" description="Disordered" evidence="4">
    <location>
        <begin position="854"/>
        <end position="941"/>
    </location>
</feature>
<dbReference type="GO" id="GO:0005829">
    <property type="term" value="C:cytosol"/>
    <property type="evidence" value="ECO:0007669"/>
    <property type="project" value="TreeGrafter"/>
</dbReference>
<evidence type="ECO:0000259" key="5">
    <source>
        <dbReference type="PROSITE" id="PS50211"/>
    </source>
</evidence>
<feature type="region of interest" description="Disordered" evidence="4">
    <location>
        <begin position="452"/>
        <end position="490"/>
    </location>
</feature>
<dbReference type="Pfam" id="PF02141">
    <property type="entry name" value="DENN"/>
    <property type="match status" value="1"/>
</dbReference>
<dbReference type="Gene3D" id="6.10.140.1000">
    <property type="match status" value="1"/>
</dbReference>
<evidence type="ECO:0000256" key="3">
    <source>
        <dbReference type="ARBA" id="ARBA00023329"/>
    </source>
</evidence>
<evidence type="ECO:0000256" key="4">
    <source>
        <dbReference type="SAM" id="MobiDB-lite"/>
    </source>
</evidence>
<keyword evidence="3" id="KW-0968">Cytoplasmic vesicle</keyword>
<dbReference type="PROSITE" id="PS50211">
    <property type="entry name" value="DENN"/>
    <property type="match status" value="1"/>
</dbReference>
<feature type="compositionally biased region" description="Basic and acidic residues" evidence="4">
    <location>
        <begin position="898"/>
        <end position="909"/>
    </location>
</feature>
<dbReference type="InterPro" id="IPR040032">
    <property type="entry name" value="DENND1A/B/C"/>
</dbReference>
<comment type="subcellular location">
    <subcellularLocation>
        <location evidence="1">Cytoplasmic vesicle</location>
        <location evidence="1">Clathrin-coated vesicle</location>
    </subcellularLocation>
</comment>
<sequence length="941" mass="102564">MFKFLKWNEIQANCLTVSQVGQNFTFVLTDIDSKQRFGFCRLSSGAKSCFCILSYLPWFEVFYKLLNILADYTTKRQENQWNELLETLHKLPIPDPGVSVHLSVHSYFTVPDTRELPSIPENRNLTEYFVAVDVNNMLHLYASMLYERRILIICSKLSTKVRNMALDDVVILNVDTNTLETPFDDLQSLPNDVISSLKNRLKKVSTTTGDGVARAFLKAQAAFFGSYRNALKIEPEEPITFCEEAFVSHYRSGAMRQFLQNATQLQLFKQFIDGRLDLLNSGEGFSDVFEEEINMGEYAGSDKLYHQWLSTVRKGSGAILNTVKTKANPAMKTVYKFAKDHAKMGIKEVKNRLKQKDIAENGCAPTPEEQLPKTAPSPLVEAKDPKLREDRRPITVHFGQVRPPRPHVVKRPKSNIAVEGRRTSVPSPEQNTIATPATLHILQKSITHFAAKPQPYRTLRESDSAEGDEAESPEQQVRKPTGPVPAPPDRAASIDLLEDVFSNLDMEAALQPLGQAKSLEDLRAPKDLREQPGTFDYQRLDLGGSERSRGVTVALKLTHPYNKLWSLGQDDMAIPSKPPAASPEKPSALLGNSLALPRRPQNRDSILNPSDKEEVPTPTLGSITIPRPQGRKTPELGIVPPPPIPRPAKLQAAGAALGDFSERLQTDRDRRAALSPGLLPGVVPQGPTELLQPLSPGPGAAGTSSDALLALLDPLSTAWSGSTLPPHPATPNVATPFTPQFCFPPAGTPAPFPQPPLNPFVPSMPAAPPTLPLVSTAAGPFGAPPASLGPAFASGLLLSSAGFCVPHRSQPNLSALSMPNLFGQMPMGTHTSPLQPLGPPAVAPSRIRTLPLARSSARAAEAKQGLALRPGDPPLLPPRPPQGLEPTLQPSAPQQARDPFEDLLQKTKQDVSPSPALAPAPAPAPAPDSVEQLRKQWETFE</sequence>
<dbReference type="PANTHER" id="PTHR13196">
    <property type="entry name" value="DENN DOMAIN-CONTAINING"/>
    <property type="match status" value="1"/>
</dbReference>
<dbReference type="GO" id="GO:1901981">
    <property type="term" value="F:phosphatidylinositol phosphate binding"/>
    <property type="evidence" value="ECO:0007669"/>
    <property type="project" value="TreeGrafter"/>
</dbReference>
<evidence type="ECO:0000313" key="6">
    <source>
        <dbReference type="EMBL" id="PNJ19547.1"/>
    </source>
</evidence>
<feature type="domain" description="UDENN" evidence="5">
    <location>
        <begin position="1"/>
        <end position="282"/>
    </location>
</feature>
<dbReference type="GO" id="GO:0006897">
    <property type="term" value="P:endocytosis"/>
    <property type="evidence" value="ECO:0007669"/>
    <property type="project" value="TreeGrafter"/>
</dbReference>
<keyword evidence="2" id="KW-0344">Guanine-nucleotide releasing factor</keyword>
<dbReference type="PANTHER" id="PTHR13196:SF22">
    <property type="entry name" value="DENN DOMAIN-CONTAINING PROTEIN 1A"/>
    <property type="match status" value="1"/>
</dbReference>
<feature type="compositionally biased region" description="Pro residues" evidence="4">
    <location>
        <begin position="916"/>
        <end position="926"/>
    </location>
</feature>
<organism evidence="6">
    <name type="scientific">Pongo abelii</name>
    <name type="common">Sumatran orangutan</name>
    <name type="synonym">Pongo pygmaeus abelii</name>
    <dbReference type="NCBI Taxonomy" id="9601"/>
    <lineage>
        <taxon>Eukaryota</taxon>
        <taxon>Metazoa</taxon>
        <taxon>Chordata</taxon>
        <taxon>Craniata</taxon>
        <taxon>Vertebrata</taxon>
        <taxon>Euteleostomi</taxon>
        <taxon>Mammalia</taxon>
        <taxon>Eutheria</taxon>
        <taxon>Euarchontoglires</taxon>
        <taxon>Primates</taxon>
        <taxon>Haplorrhini</taxon>
        <taxon>Catarrhini</taxon>
        <taxon>Hominidae</taxon>
        <taxon>Pongo</taxon>
    </lineage>
</organism>
<dbReference type="GO" id="GO:0030136">
    <property type="term" value="C:clathrin-coated vesicle"/>
    <property type="evidence" value="ECO:0007669"/>
    <property type="project" value="UniProtKB-SubCell"/>
</dbReference>
<proteinExistence type="predicted"/>
<feature type="region of interest" description="Disordered" evidence="4">
    <location>
        <begin position="399"/>
        <end position="431"/>
    </location>
</feature>
<gene>
    <name evidence="6" type="ORF">CR201_G0043504</name>
</gene>
<dbReference type="InterPro" id="IPR001194">
    <property type="entry name" value="cDENN_dom"/>
</dbReference>
<evidence type="ECO:0000256" key="2">
    <source>
        <dbReference type="ARBA" id="ARBA00022658"/>
    </source>
</evidence>
<name>A0A2J8SFM3_PONAB</name>
<feature type="region of interest" description="Disordered" evidence="4">
    <location>
        <begin position="574"/>
        <end position="640"/>
    </location>
</feature>
<reference evidence="6" key="1">
    <citation type="submission" date="2017-12" db="EMBL/GenBank/DDBJ databases">
        <title>High-resolution comparative analysis of great ape genomes.</title>
        <authorList>
            <person name="Pollen A."/>
            <person name="Hastie A."/>
            <person name="Hormozdiari F."/>
            <person name="Dougherty M."/>
            <person name="Liu R."/>
            <person name="Chaisson M."/>
            <person name="Hoppe E."/>
            <person name="Hill C."/>
            <person name="Pang A."/>
            <person name="Hillier L."/>
            <person name="Baker C."/>
            <person name="Armstrong J."/>
            <person name="Shendure J."/>
            <person name="Paten B."/>
            <person name="Wilson R."/>
            <person name="Chao H."/>
            <person name="Schneider V."/>
            <person name="Ventura M."/>
            <person name="Kronenberg Z."/>
            <person name="Murali S."/>
            <person name="Gordon D."/>
            <person name="Cantsilieris S."/>
            <person name="Munson K."/>
            <person name="Nelson B."/>
            <person name="Raja A."/>
            <person name="Underwood J."/>
            <person name="Diekhans M."/>
            <person name="Fiddes I."/>
            <person name="Haussler D."/>
            <person name="Eichler E."/>
        </authorList>
    </citation>
    <scope>NUCLEOTIDE SEQUENCE [LARGE SCALE GENOMIC DNA]</scope>
    <source>
        <strain evidence="6">Susie</strain>
    </source>
</reference>
<comment type="caution">
    <text evidence="6">The sequence shown here is derived from an EMBL/GenBank/DDBJ whole genome shotgun (WGS) entry which is preliminary data.</text>
</comment>
<dbReference type="SMART" id="SM00801">
    <property type="entry name" value="dDENN"/>
    <property type="match status" value="1"/>
</dbReference>
<dbReference type="FunFam" id="3.30.450.200:FF:000003">
    <property type="entry name" value="DENN domain containing 1A"/>
    <property type="match status" value="1"/>
</dbReference>
<feature type="compositionally biased region" description="Basic residues" evidence="4">
    <location>
        <begin position="404"/>
        <end position="413"/>
    </location>
</feature>
<dbReference type="EMBL" id="NDHI03003575">
    <property type="protein sequence ID" value="PNJ19547.1"/>
    <property type="molecule type" value="Genomic_DNA"/>
</dbReference>
<feature type="region of interest" description="Disordered" evidence="4">
    <location>
        <begin position="357"/>
        <end position="381"/>
    </location>
</feature>
<dbReference type="InterPro" id="IPR005112">
    <property type="entry name" value="dDENN_dom"/>
</dbReference>
<accession>A0A2J8SFM3</accession>
<dbReference type="GO" id="GO:0005085">
    <property type="term" value="F:guanyl-nucleotide exchange factor activity"/>
    <property type="evidence" value="ECO:0007669"/>
    <property type="project" value="UniProtKB-KW"/>
</dbReference>
<dbReference type="Gene3D" id="3.40.50.11500">
    <property type="match status" value="2"/>
</dbReference>
<feature type="compositionally biased region" description="Basic and acidic residues" evidence="4">
    <location>
        <begin position="931"/>
        <end position="941"/>
    </location>
</feature>
<dbReference type="InterPro" id="IPR043153">
    <property type="entry name" value="DENN_C"/>
</dbReference>
<evidence type="ECO:0000256" key="1">
    <source>
        <dbReference type="ARBA" id="ARBA00004132"/>
    </source>
</evidence>
<dbReference type="InterPro" id="IPR037516">
    <property type="entry name" value="Tripartite_DENN"/>
</dbReference>
<feature type="compositionally biased region" description="Pro residues" evidence="4">
    <location>
        <begin position="871"/>
        <end position="883"/>
    </location>
</feature>
<dbReference type="AlphaFoldDB" id="A0A2J8SFM3"/>
<dbReference type="Pfam" id="PF03455">
    <property type="entry name" value="dDENN"/>
    <property type="match status" value="1"/>
</dbReference>